<feature type="compositionally biased region" description="Low complexity" evidence="1">
    <location>
        <begin position="340"/>
        <end position="367"/>
    </location>
</feature>
<gene>
    <name evidence="3" type="ORF">V5R04_04195</name>
</gene>
<sequence>MSTSSEPTASVSSAGSQERVATLINQVADELLQTLQKNAQYPDLPNELSFNFLRGIEAKALTEAERESLKQEQAADRRLTAMLDQLVNAVESRKAKLLRKGEALFSLLPKPGIKSFAEERSRDSGKSFGKATRELSTARALAAVPAAQDSLDQGTISTGHVEVLARALATDKRNGSKELSPDEQAYVTGLAEGRTESDYNAVLTQFLAGRNPLAADAGLVEARRRRFFNISYTPQGAHFKGFIDAVSAQSLRTALDAASDRPDADDQRTLTQRSADALVKLAETVLDGGSLKTGANVRPHVSLVMTESTFIQASKELARRKKLALIQTQMRNFSHHQPDATATKSSSTSDFNPGTAAGSDAPSSSGANIGTASDSDAVSPSGPKNGTAAASDANSPARQTSSSGSSPNSSSGTTGTPANSNTALGSSTFGSAINRPEQPFDPALLEPIPMEPAEYLDGNPVPLTELERILCDCEITRAVLNAEGLIMNLGRTTRLYTKEHRHAIIARDRTCRFQGCTSLPSRAEIHHIDWWERDNGETSLENGVLVCKRHHTEIHEGTLEVIKDGFGLPSIVVTGSTSASVRSQPRALSAFPDPPQVTSPATQRLVTQSSQGSDPCASPTAIQGSEDADPGAPLAVTQNLGPADQVPSDLIPGNSSRLRSKYPRNQNQPHPSGQRDNFHPSSTRRRDIGAGASGKAAKREPATLFDS</sequence>
<feature type="region of interest" description="Disordered" evidence="1">
    <location>
        <begin position="577"/>
        <end position="707"/>
    </location>
</feature>
<dbReference type="InterPro" id="IPR003615">
    <property type="entry name" value="HNH_nuc"/>
</dbReference>
<feature type="compositionally biased region" description="Polar residues" evidence="1">
    <location>
        <begin position="653"/>
        <end position="681"/>
    </location>
</feature>
<dbReference type="Pfam" id="PF02720">
    <property type="entry name" value="DUF222"/>
    <property type="match status" value="1"/>
</dbReference>
<evidence type="ECO:0000256" key="1">
    <source>
        <dbReference type="SAM" id="MobiDB-lite"/>
    </source>
</evidence>
<dbReference type="InterPro" id="IPR003870">
    <property type="entry name" value="DUF222"/>
</dbReference>
<evidence type="ECO:0000259" key="2">
    <source>
        <dbReference type="SMART" id="SM00507"/>
    </source>
</evidence>
<feature type="domain" description="HNH nuclease" evidence="2">
    <location>
        <begin position="499"/>
        <end position="552"/>
    </location>
</feature>
<organism evidence="3">
    <name type="scientific">Jonesiaceae bacterium BS-20</name>
    <dbReference type="NCBI Taxonomy" id="3120821"/>
    <lineage>
        <taxon>Bacteria</taxon>
        <taxon>Bacillati</taxon>
        <taxon>Actinomycetota</taxon>
        <taxon>Actinomycetes</taxon>
        <taxon>Micrococcales</taxon>
        <taxon>Jonesiaceae</taxon>
    </lineage>
</organism>
<dbReference type="CDD" id="cd00085">
    <property type="entry name" value="HNHc"/>
    <property type="match status" value="1"/>
</dbReference>
<dbReference type="SMART" id="SM00507">
    <property type="entry name" value="HNHc"/>
    <property type="match status" value="1"/>
</dbReference>
<dbReference type="EMBL" id="CP146203">
    <property type="protein sequence ID" value="XBH22431.1"/>
    <property type="molecule type" value="Genomic_DNA"/>
</dbReference>
<proteinExistence type="predicted"/>
<dbReference type="AlphaFoldDB" id="A0AAU7DYT3"/>
<evidence type="ECO:0000313" key="3">
    <source>
        <dbReference type="EMBL" id="XBH22431.1"/>
    </source>
</evidence>
<name>A0AAU7DYT3_9MICO</name>
<feature type="region of interest" description="Disordered" evidence="1">
    <location>
        <begin position="332"/>
        <end position="445"/>
    </location>
</feature>
<accession>A0AAU7DYT3</accession>
<feature type="compositionally biased region" description="Polar residues" evidence="1">
    <location>
        <begin position="598"/>
        <end position="613"/>
    </location>
</feature>
<protein>
    <submittedName>
        <fullName evidence="3">DUF222 domain-containing protein</fullName>
    </submittedName>
</protein>
<feature type="compositionally biased region" description="Polar residues" evidence="1">
    <location>
        <begin position="368"/>
        <end position="384"/>
    </location>
</feature>
<reference evidence="3" key="1">
    <citation type="submission" date="2024-02" db="EMBL/GenBank/DDBJ databases">
        <title>Tomenella chthoni gen. nov. sp. nov., a member of the family Jonesiaceae isolated from bat guano.</title>
        <authorList>
            <person name="Miller S.L."/>
            <person name="King J."/>
            <person name="Sankaranarayanan K."/>
            <person name="Lawson P.A."/>
        </authorList>
    </citation>
    <scope>NUCLEOTIDE SEQUENCE</scope>
    <source>
        <strain evidence="3">BS-20</strain>
    </source>
</reference>
<feature type="compositionally biased region" description="Low complexity" evidence="1">
    <location>
        <begin position="400"/>
        <end position="423"/>
    </location>
</feature>